<keyword evidence="11" id="KW-1185">Reference proteome</keyword>
<organism evidence="10 11">
    <name type="scientific">Edaphobacter modestus</name>
    <dbReference type="NCBI Taxonomy" id="388466"/>
    <lineage>
        <taxon>Bacteria</taxon>
        <taxon>Pseudomonadati</taxon>
        <taxon>Acidobacteriota</taxon>
        <taxon>Terriglobia</taxon>
        <taxon>Terriglobales</taxon>
        <taxon>Acidobacteriaceae</taxon>
        <taxon>Edaphobacter</taxon>
    </lineage>
</organism>
<accession>A0A4Q7YE13</accession>
<name>A0A4Q7YE13_9BACT</name>
<evidence type="ECO:0000256" key="9">
    <source>
        <dbReference type="SAM" id="MobiDB-lite"/>
    </source>
</evidence>
<keyword evidence="3" id="KW-0227">DNA damage</keyword>
<dbReference type="GO" id="GO:0016829">
    <property type="term" value="F:lyase activity"/>
    <property type="evidence" value="ECO:0007669"/>
    <property type="project" value="UniProtKB-KW"/>
</dbReference>
<proteinExistence type="inferred from homology"/>
<dbReference type="SUPFAM" id="SSF143081">
    <property type="entry name" value="BB1717-like"/>
    <property type="match status" value="1"/>
</dbReference>
<dbReference type="EC" id="3.4.-.-" evidence="8"/>
<evidence type="ECO:0000256" key="8">
    <source>
        <dbReference type="RuleBase" id="RU364100"/>
    </source>
</evidence>
<dbReference type="GO" id="GO:0008233">
    <property type="term" value="F:peptidase activity"/>
    <property type="evidence" value="ECO:0007669"/>
    <property type="project" value="UniProtKB-KW"/>
</dbReference>
<dbReference type="EMBL" id="SHKW01000004">
    <property type="protein sequence ID" value="RZU34611.1"/>
    <property type="molecule type" value="Genomic_DNA"/>
</dbReference>
<dbReference type="PANTHER" id="PTHR13604:SF0">
    <property type="entry name" value="ABASIC SITE PROCESSING PROTEIN HMCES"/>
    <property type="match status" value="1"/>
</dbReference>
<dbReference type="Proteomes" id="UP000292958">
    <property type="component" value="Unassembled WGS sequence"/>
</dbReference>
<comment type="similarity">
    <text evidence="1 8">Belongs to the SOS response-associated peptidase family.</text>
</comment>
<feature type="region of interest" description="Disordered" evidence="9">
    <location>
        <begin position="116"/>
        <end position="148"/>
    </location>
</feature>
<dbReference type="InterPro" id="IPR003738">
    <property type="entry name" value="SRAP"/>
</dbReference>
<evidence type="ECO:0000256" key="2">
    <source>
        <dbReference type="ARBA" id="ARBA00022670"/>
    </source>
</evidence>
<evidence type="ECO:0000256" key="4">
    <source>
        <dbReference type="ARBA" id="ARBA00022801"/>
    </source>
</evidence>
<evidence type="ECO:0000313" key="11">
    <source>
        <dbReference type="Proteomes" id="UP000292958"/>
    </source>
</evidence>
<dbReference type="InterPro" id="IPR036590">
    <property type="entry name" value="SRAP-like"/>
</dbReference>
<dbReference type="Gene3D" id="3.90.1680.10">
    <property type="entry name" value="SOS response associated peptidase-like"/>
    <property type="match status" value="1"/>
</dbReference>
<reference evidence="10 11" key="1">
    <citation type="submission" date="2019-02" db="EMBL/GenBank/DDBJ databases">
        <title>Genomic Encyclopedia of Archaeal and Bacterial Type Strains, Phase II (KMG-II): from individual species to whole genera.</title>
        <authorList>
            <person name="Goeker M."/>
        </authorList>
    </citation>
    <scope>NUCLEOTIDE SEQUENCE [LARGE SCALE GENOMIC DNA]</scope>
    <source>
        <strain evidence="10 11">DSM 18101</strain>
    </source>
</reference>
<evidence type="ECO:0000256" key="3">
    <source>
        <dbReference type="ARBA" id="ARBA00022763"/>
    </source>
</evidence>
<sequence length="260" mass="29662">MCGRYYRRSDKQRIAEAFKVGKLPPGFELTPDYNIAPSTYQPIIRADAETGERVLVQMRWGLIPAKIADPDSFKIYTTSNARAESILDKPIWKGPFQHSRCLIPVDGFYEWLQRPSLPQPPPIDPGEHGLFGDIPAPPKKSPKPKAGSRPVYKFEMPDGEPYALAGIFSEWRPRRGDLHPPLDTFSIVTTEANELMEPIHNRMPVILHSRDFDRWLNDYDESRPPLDLLRPFESDKMRMTPANRLVGNVRNNGPEMLNSA</sequence>
<comment type="caution">
    <text evidence="10">The sequence shown here is derived from an EMBL/GenBank/DDBJ whole genome shotgun (WGS) entry which is preliminary data.</text>
</comment>
<keyword evidence="2 8" id="KW-0645">Protease</keyword>
<keyword evidence="6" id="KW-0238">DNA-binding</keyword>
<evidence type="ECO:0000256" key="5">
    <source>
        <dbReference type="ARBA" id="ARBA00023124"/>
    </source>
</evidence>
<dbReference type="GO" id="GO:0006508">
    <property type="term" value="P:proteolysis"/>
    <property type="evidence" value="ECO:0007669"/>
    <property type="project" value="UniProtKB-KW"/>
</dbReference>
<dbReference type="Pfam" id="PF02586">
    <property type="entry name" value="SRAP"/>
    <property type="match status" value="1"/>
</dbReference>
<dbReference type="AlphaFoldDB" id="A0A4Q7YE13"/>
<dbReference type="RefSeq" id="WP_165420386.1">
    <property type="nucleotide sequence ID" value="NZ_SHKW01000004.1"/>
</dbReference>
<gene>
    <name evidence="10" type="ORF">BDD14_6109</name>
</gene>
<evidence type="ECO:0000256" key="1">
    <source>
        <dbReference type="ARBA" id="ARBA00008136"/>
    </source>
</evidence>
<keyword evidence="4 8" id="KW-0378">Hydrolase</keyword>
<evidence type="ECO:0000313" key="10">
    <source>
        <dbReference type="EMBL" id="RZU34611.1"/>
    </source>
</evidence>
<keyword evidence="7" id="KW-0456">Lyase</keyword>
<protein>
    <recommendedName>
        <fullName evidence="8">Abasic site processing protein</fullName>
        <ecNumber evidence="8">3.4.-.-</ecNumber>
    </recommendedName>
</protein>
<evidence type="ECO:0000256" key="6">
    <source>
        <dbReference type="ARBA" id="ARBA00023125"/>
    </source>
</evidence>
<dbReference type="PANTHER" id="PTHR13604">
    <property type="entry name" value="DC12-RELATED"/>
    <property type="match status" value="1"/>
</dbReference>
<dbReference type="GO" id="GO:0106300">
    <property type="term" value="P:protein-DNA covalent cross-linking repair"/>
    <property type="evidence" value="ECO:0007669"/>
    <property type="project" value="InterPro"/>
</dbReference>
<evidence type="ECO:0000256" key="7">
    <source>
        <dbReference type="ARBA" id="ARBA00023239"/>
    </source>
</evidence>
<keyword evidence="5" id="KW-0190">Covalent protein-DNA linkage</keyword>
<dbReference type="GO" id="GO:0003697">
    <property type="term" value="F:single-stranded DNA binding"/>
    <property type="evidence" value="ECO:0007669"/>
    <property type="project" value="InterPro"/>
</dbReference>